<dbReference type="OrthoDB" id="4347at2759"/>
<evidence type="ECO:0000256" key="4">
    <source>
        <dbReference type="PROSITE-ProRule" id="PRU00723"/>
    </source>
</evidence>
<feature type="region of interest" description="Disordered" evidence="5">
    <location>
        <begin position="834"/>
        <end position="924"/>
    </location>
</feature>
<feature type="region of interest" description="Disordered" evidence="5">
    <location>
        <begin position="720"/>
        <end position="795"/>
    </location>
</feature>
<feature type="compositionally biased region" description="Polar residues" evidence="5">
    <location>
        <begin position="1108"/>
        <end position="1134"/>
    </location>
</feature>
<feature type="domain" description="C3H1-type" evidence="6">
    <location>
        <begin position="1458"/>
        <end position="1483"/>
    </location>
</feature>
<feature type="compositionally biased region" description="Polar residues" evidence="5">
    <location>
        <begin position="132"/>
        <end position="158"/>
    </location>
</feature>
<feature type="compositionally biased region" description="Polar residues" evidence="5">
    <location>
        <begin position="1"/>
        <end position="18"/>
    </location>
</feature>
<feature type="region of interest" description="Disordered" evidence="5">
    <location>
        <begin position="1368"/>
        <end position="1390"/>
    </location>
</feature>
<feature type="compositionally biased region" description="Polar residues" evidence="5">
    <location>
        <begin position="1404"/>
        <end position="1416"/>
    </location>
</feature>
<feature type="region of interest" description="Disordered" evidence="5">
    <location>
        <begin position="366"/>
        <end position="395"/>
    </location>
</feature>
<feature type="region of interest" description="Disordered" evidence="5">
    <location>
        <begin position="1404"/>
        <end position="1458"/>
    </location>
</feature>
<evidence type="ECO:0000313" key="8">
    <source>
        <dbReference type="Proteomes" id="UP000078576"/>
    </source>
</evidence>
<reference evidence="8" key="1">
    <citation type="submission" date="2014-12" db="EMBL/GenBank/DDBJ databases">
        <title>Genome Sequence of Valsa Canker Pathogens Uncovers a Specific Adaption of Colonization on Woody Bark.</title>
        <authorList>
            <person name="Yin Z."/>
            <person name="Liu H."/>
            <person name="Gao X."/>
            <person name="Li Z."/>
            <person name="Song N."/>
            <person name="Ke X."/>
            <person name="Dai Q."/>
            <person name="Wu Y."/>
            <person name="Sun Y."/>
            <person name="Xu J.-R."/>
            <person name="Kang Z.K."/>
            <person name="Wang L."/>
            <person name="Huang L."/>
        </authorList>
    </citation>
    <scope>NUCLEOTIDE SEQUENCE [LARGE SCALE GENOMIC DNA]</scope>
    <source>
        <strain evidence="8">SXYL134</strain>
    </source>
</reference>
<sequence>MSGDNRQQWGYSHYNQTGHEPGQGNFVNSNFGPASNDINTNPYSVSQQWQPQDHQFMQGNGYPSYQSQGQGYPVQNFPGGNAHVQSHQHPQTYSAPISIDSQQDVSWDYDFGFDTNPLAGIGESMPFGSGLTHASQPNGLPSSYPQDMSSTVAPQQHQFLAEPSPGHFYAPNQVPQNSRSPQQQPPQAMVQQVAQRQAMEYQQPNLNQQQQQQQQPAPSQNQQPNILQASSQQPKQPQNMNIHQQPPRLGTPQSTSSTPQPRQSPFSSHQVPPLSIQQAQYASQNGRGSPAVPFTAHQQINVPKPQPSLSNGPTTQSRFMPPQTVSAQRPMMPSPVAVPNNTALPNLKPKVQQSIQQYVQPELQPNTQPKAAVPVSTPPVYQQASTGGLAPPRVIRRDDNAIPSARSRYVGFTLAPSSDLEGGLDEERPIGDIKDPSEFDDKQFGRYFPGPNGQVRPLASSIVQDWSRAMETDDNTGQNEQEQRLKQYLGGAIPKHYEDIFKETKAAKEKAARKPGPKRSKTRPTDEADAAEWDAIGVVYLPSSQPTGAEIGAAVAAYGKLIRGLTANFQATKQKLKSAKEADAAAMKEKVARRLEIISRAVEGANKWGDRQVLANLGGNQKLISDFVTCLIHANNSADHNGRAAKGVLRLMSEVTTVEKEFLMTNLQFAKISKKFESKGDAEVKEMVKKIKENVVSREEASKNGLLDFSDAASAPEAASSVKSASTSGSTTSKPTGSSDVAKKKAVTTAVTKAPTILSSVKRPRDEESDTKSVKRLAAEPPTAQAAQPIQKVTSSKVVVPAPNPATTAQSKLFLGSGMLGAKVKPISKVVTKGVPVKSDSTTKPEAKKEPGTAKLDPLRARKIEPVKDDAPSTSKLGGIGALLEEISKPKPAGRATPEKESKVKKDETPDEKARRLRKEKRRHLRVSWKEGDDLTDVRIFHKDIAEDEGRASNMIRDARDDRSEGMVLRQGLKGGTQLDDEDEEDELPYRPWFEPPSIDFAFLPHDQRDKNFITRGGLVEFETEQQKFIAERENKELMVIYTDPSDIPPTPKSPHTQPQEDTEMQSSTVNSLPQDGPQLAEIHLRWTEADSRGSSWARLNALRRAQKATQASPSGIASHPNMQSTPPSTFSQTAPIAQEGTMSKEDQVLALLTSSRIKNWTDPDPYDPTNLKTHRRYDYTDPELQRAASLIEDVAEKLKGKTAPPSEPPEWMKHDSARVAEWWHGYNKDKQRTESKAQQEQTMQVAHPTPAAQPQMAPQATPAVQGSVDPNAAAWAAYYAQLQQYQAQAQSQAASQDPYEQYNAYQQVSQAPQQQVAPVQAAGDSNAQLQAVLAALGAAPTQAPQQQPAQNSDDPQLQALLASLAGGPAAQPPAQAYQQQQAQYATPNPADPNYMAYIMSLASGQPQQAQQPISNGSHRDDERDRDRDSEEGHSSRREKGRGGKHTNIVPRGINPNKIGTKPCTFWAKGMCNKGEQCTFRHD</sequence>
<feature type="compositionally biased region" description="Polar residues" evidence="5">
    <location>
        <begin position="226"/>
        <end position="244"/>
    </location>
</feature>
<feature type="compositionally biased region" description="Basic and acidic residues" evidence="5">
    <location>
        <begin position="897"/>
        <end position="914"/>
    </location>
</feature>
<dbReference type="SUPFAM" id="SSF90229">
    <property type="entry name" value="CCCH zinc finger"/>
    <property type="match status" value="1"/>
</dbReference>
<feature type="region of interest" description="Disordered" evidence="5">
    <location>
        <begin position="953"/>
        <end position="992"/>
    </location>
</feature>
<feature type="region of interest" description="Disordered" evidence="5">
    <location>
        <begin position="506"/>
        <end position="528"/>
    </location>
</feature>
<feature type="region of interest" description="Disordered" evidence="5">
    <location>
        <begin position="1"/>
        <end position="44"/>
    </location>
</feature>
<feature type="compositionally biased region" description="Basic residues" evidence="5">
    <location>
        <begin position="513"/>
        <end position="522"/>
    </location>
</feature>
<feature type="compositionally biased region" description="Low complexity" evidence="5">
    <location>
        <begin position="251"/>
        <end position="268"/>
    </location>
</feature>
<dbReference type="STRING" id="694573.A0A194VGL3"/>
<accession>A0A194VGL3</accession>
<feature type="compositionally biased region" description="Low complexity" evidence="5">
    <location>
        <begin position="171"/>
        <end position="225"/>
    </location>
</feature>
<dbReference type="Proteomes" id="UP000078576">
    <property type="component" value="Unassembled WGS sequence"/>
</dbReference>
<feature type="zinc finger region" description="C3H1-type" evidence="4">
    <location>
        <begin position="1458"/>
        <end position="1483"/>
    </location>
</feature>
<feature type="compositionally biased region" description="Basic and acidic residues" evidence="5">
    <location>
        <begin position="841"/>
        <end position="871"/>
    </location>
</feature>
<protein>
    <recommendedName>
        <fullName evidence="6">C3H1-type domain-containing protein</fullName>
    </recommendedName>
</protein>
<evidence type="ECO:0000256" key="2">
    <source>
        <dbReference type="ARBA" id="ARBA00022771"/>
    </source>
</evidence>
<keyword evidence="2 4" id="KW-0863">Zinc-finger</keyword>
<feature type="region of interest" description="Disordered" evidence="5">
    <location>
        <begin position="1043"/>
        <end position="1077"/>
    </location>
</feature>
<feature type="compositionally biased region" description="Basic and acidic residues" evidence="5">
    <location>
        <begin position="763"/>
        <end position="773"/>
    </location>
</feature>
<feature type="compositionally biased region" description="Basic and acidic residues" evidence="5">
    <location>
        <begin position="953"/>
        <end position="965"/>
    </location>
</feature>
<dbReference type="InterPro" id="IPR000571">
    <property type="entry name" value="Znf_CCCH"/>
</dbReference>
<feature type="compositionally biased region" description="Low complexity" evidence="5">
    <location>
        <begin position="779"/>
        <end position="791"/>
    </location>
</feature>
<evidence type="ECO:0000256" key="1">
    <source>
        <dbReference type="ARBA" id="ARBA00022723"/>
    </source>
</evidence>
<feature type="region of interest" description="Disordered" evidence="5">
    <location>
        <begin position="129"/>
        <end position="273"/>
    </location>
</feature>
<dbReference type="PROSITE" id="PS50103">
    <property type="entry name" value="ZF_C3H1"/>
    <property type="match status" value="1"/>
</dbReference>
<proteinExistence type="predicted"/>
<organism evidence="7 8">
    <name type="scientific">Cytospora mali</name>
    <name type="common">Apple Valsa canker fungus</name>
    <name type="synonym">Valsa mali</name>
    <dbReference type="NCBI Taxonomy" id="578113"/>
    <lineage>
        <taxon>Eukaryota</taxon>
        <taxon>Fungi</taxon>
        <taxon>Dikarya</taxon>
        <taxon>Ascomycota</taxon>
        <taxon>Pezizomycotina</taxon>
        <taxon>Sordariomycetes</taxon>
        <taxon>Sordariomycetidae</taxon>
        <taxon>Diaporthales</taxon>
        <taxon>Cytosporaceae</taxon>
        <taxon>Cytospora</taxon>
    </lineage>
</organism>
<feature type="region of interest" description="Disordered" evidence="5">
    <location>
        <begin position="301"/>
        <end position="329"/>
    </location>
</feature>
<evidence type="ECO:0000256" key="3">
    <source>
        <dbReference type="ARBA" id="ARBA00022833"/>
    </source>
</evidence>
<evidence type="ECO:0000313" key="7">
    <source>
        <dbReference type="EMBL" id="KUI62911.1"/>
    </source>
</evidence>
<feature type="compositionally biased region" description="Low complexity" evidence="5">
    <location>
        <begin position="720"/>
        <end position="739"/>
    </location>
</feature>
<dbReference type="InterPro" id="IPR036855">
    <property type="entry name" value="Znf_CCCH_sf"/>
</dbReference>
<feature type="compositionally biased region" description="Low complexity" evidence="5">
    <location>
        <begin position="1368"/>
        <end position="1386"/>
    </location>
</feature>
<dbReference type="Gene3D" id="4.10.1000.10">
    <property type="entry name" value="Zinc finger, CCCH-type"/>
    <property type="match status" value="1"/>
</dbReference>
<dbReference type="EMBL" id="KN714843">
    <property type="protein sequence ID" value="KUI62911.1"/>
    <property type="molecule type" value="Genomic_DNA"/>
</dbReference>
<evidence type="ECO:0000259" key="6">
    <source>
        <dbReference type="PROSITE" id="PS50103"/>
    </source>
</evidence>
<dbReference type="GO" id="GO:0008270">
    <property type="term" value="F:zinc ion binding"/>
    <property type="evidence" value="ECO:0007669"/>
    <property type="project" value="UniProtKB-KW"/>
</dbReference>
<feature type="compositionally biased region" description="Basic residues" evidence="5">
    <location>
        <begin position="915"/>
        <end position="924"/>
    </location>
</feature>
<keyword evidence="1 4" id="KW-0479">Metal-binding</keyword>
<feature type="compositionally biased region" description="Polar residues" evidence="5">
    <location>
        <begin position="25"/>
        <end position="44"/>
    </location>
</feature>
<feature type="region of interest" description="Disordered" evidence="5">
    <location>
        <begin position="1104"/>
        <end position="1134"/>
    </location>
</feature>
<name>A0A194VGL3_CYTMA</name>
<keyword evidence="3 4" id="KW-0862">Zinc</keyword>
<gene>
    <name evidence="7" type="ORF">VP1G_10036</name>
</gene>
<feature type="compositionally biased region" description="Basic and acidic residues" evidence="5">
    <location>
        <begin position="1418"/>
        <end position="1442"/>
    </location>
</feature>
<feature type="compositionally biased region" description="Polar residues" evidence="5">
    <location>
        <begin position="1054"/>
        <end position="1074"/>
    </location>
</feature>
<feature type="compositionally biased region" description="Polar residues" evidence="5">
    <location>
        <begin position="301"/>
        <end position="327"/>
    </location>
</feature>
<keyword evidence="8" id="KW-1185">Reference proteome</keyword>
<evidence type="ECO:0000256" key="5">
    <source>
        <dbReference type="SAM" id="MobiDB-lite"/>
    </source>
</evidence>